<dbReference type="EMBL" id="CAJGYO010000014">
    <property type="protein sequence ID" value="CAD6268023.1"/>
    <property type="molecule type" value="Genomic_DNA"/>
</dbReference>
<dbReference type="Proteomes" id="UP000604825">
    <property type="component" value="Unassembled WGS sequence"/>
</dbReference>
<proteinExistence type="predicted"/>
<feature type="domain" description="STICHEL DnaA-N-like alpha-beta" evidence="2">
    <location>
        <begin position="22"/>
        <end position="71"/>
    </location>
</feature>
<dbReference type="Pfam" id="PF23007">
    <property type="entry name" value="DnaA_N-like_STI"/>
    <property type="match status" value="1"/>
</dbReference>
<name>A0A811RCP1_9POAL</name>
<sequence length="253" mass="27883">MAAALDASALSAGGFGALFFGGMISSNNNHGHAIAFIASEDCGIKSRAQRFFSSITNSIETVLKCNVEVKVGPLAELMDGEITLEAGPNIRRYEFDVLTLELLIKQRSFDYPDEVKKEQETYKNTASADERLCSEVPIQTSKESTNDDQRLESAWLQVSEKHTPGLMNQASHNQHQVVSQFVGNQYQRKSSMSLVVPSSHADEDLAHEIEALKIVDSYGSQKHQSGRSENGFAISPSRLHKKDDMVDCDKQSV</sequence>
<gene>
    <name evidence="3" type="ORF">NCGR_LOCUS51328</name>
</gene>
<dbReference type="InterPro" id="IPR054506">
    <property type="entry name" value="DnaA_N-like_STI"/>
</dbReference>
<evidence type="ECO:0000256" key="1">
    <source>
        <dbReference type="SAM" id="MobiDB-lite"/>
    </source>
</evidence>
<dbReference type="OrthoDB" id="786495at2759"/>
<reference evidence="3" key="1">
    <citation type="submission" date="2020-10" db="EMBL/GenBank/DDBJ databases">
        <authorList>
            <person name="Han B."/>
            <person name="Lu T."/>
            <person name="Zhao Q."/>
            <person name="Huang X."/>
            <person name="Zhao Y."/>
        </authorList>
    </citation>
    <scope>NUCLEOTIDE SEQUENCE</scope>
</reference>
<organism evidence="3 4">
    <name type="scientific">Miscanthus lutarioriparius</name>
    <dbReference type="NCBI Taxonomy" id="422564"/>
    <lineage>
        <taxon>Eukaryota</taxon>
        <taxon>Viridiplantae</taxon>
        <taxon>Streptophyta</taxon>
        <taxon>Embryophyta</taxon>
        <taxon>Tracheophyta</taxon>
        <taxon>Spermatophyta</taxon>
        <taxon>Magnoliopsida</taxon>
        <taxon>Liliopsida</taxon>
        <taxon>Poales</taxon>
        <taxon>Poaceae</taxon>
        <taxon>PACMAD clade</taxon>
        <taxon>Panicoideae</taxon>
        <taxon>Andropogonodae</taxon>
        <taxon>Andropogoneae</taxon>
        <taxon>Saccharinae</taxon>
        <taxon>Miscanthus</taxon>
    </lineage>
</organism>
<keyword evidence="4" id="KW-1185">Reference proteome</keyword>
<evidence type="ECO:0000313" key="3">
    <source>
        <dbReference type="EMBL" id="CAD6268023.1"/>
    </source>
</evidence>
<evidence type="ECO:0000259" key="2">
    <source>
        <dbReference type="Pfam" id="PF23007"/>
    </source>
</evidence>
<feature type="region of interest" description="Disordered" evidence="1">
    <location>
        <begin position="219"/>
        <end position="253"/>
    </location>
</feature>
<evidence type="ECO:0000313" key="4">
    <source>
        <dbReference type="Proteomes" id="UP000604825"/>
    </source>
</evidence>
<accession>A0A811RCP1</accession>
<dbReference type="AlphaFoldDB" id="A0A811RCP1"/>
<comment type="caution">
    <text evidence="3">The sequence shown here is derived from an EMBL/GenBank/DDBJ whole genome shotgun (WGS) entry which is preliminary data.</text>
</comment>
<protein>
    <recommendedName>
        <fullName evidence="2">STICHEL DnaA-N-like alpha-beta domain-containing protein</fullName>
    </recommendedName>
</protein>
<feature type="compositionally biased region" description="Basic and acidic residues" evidence="1">
    <location>
        <begin position="241"/>
        <end position="253"/>
    </location>
</feature>